<dbReference type="AlphaFoldDB" id="A0A927JEG6"/>
<feature type="chain" id="PRO_5037450380" evidence="3">
    <location>
        <begin position="27"/>
        <end position="423"/>
    </location>
</feature>
<dbReference type="InterPro" id="IPR000215">
    <property type="entry name" value="Serpin_fam"/>
</dbReference>
<dbReference type="Gene3D" id="3.30.497.10">
    <property type="entry name" value="Antithrombin, subunit I, domain 2"/>
    <property type="match status" value="1"/>
</dbReference>
<dbReference type="Pfam" id="PF00079">
    <property type="entry name" value="Serpin"/>
    <property type="match status" value="1"/>
</dbReference>
<dbReference type="SMART" id="SM00093">
    <property type="entry name" value="SERPIN"/>
    <property type="match status" value="1"/>
</dbReference>
<dbReference type="Gene3D" id="2.30.39.10">
    <property type="entry name" value="Alpha-1-antitrypsin, domain 1"/>
    <property type="match status" value="1"/>
</dbReference>
<dbReference type="PANTHER" id="PTHR11461">
    <property type="entry name" value="SERINE PROTEASE INHIBITOR, SERPIN"/>
    <property type="match status" value="1"/>
</dbReference>
<keyword evidence="3" id="KW-0732">Signal</keyword>
<accession>A0A927JEG6</accession>
<dbReference type="GO" id="GO:0004867">
    <property type="term" value="F:serine-type endopeptidase inhibitor activity"/>
    <property type="evidence" value="ECO:0007669"/>
    <property type="project" value="InterPro"/>
</dbReference>
<evidence type="ECO:0000259" key="4">
    <source>
        <dbReference type="SMART" id="SM00093"/>
    </source>
</evidence>
<evidence type="ECO:0000313" key="5">
    <source>
        <dbReference type="EMBL" id="MBD8507779.1"/>
    </source>
</evidence>
<evidence type="ECO:0000256" key="1">
    <source>
        <dbReference type="RuleBase" id="RU000411"/>
    </source>
</evidence>
<dbReference type="SUPFAM" id="SSF56574">
    <property type="entry name" value="Serpins"/>
    <property type="match status" value="1"/>
</dbReference>
<comment type="similarity">
    <text evidence="1">Belongs to the serpin family.</text>
</comment>
<dbReference type="InterPro" id="IPR042178">
    <property type="entry name" value="Serpin_sf_1"/>
</dbReference>
<dbReference type="PROSITE" id="PS51257">
    <property type="entry name" value="PROKAR_LIPOPROTEIN"/>
    <property type="match status" value="1"/>
</dbReference>
<sequence>MRTIAPARLALLGAAAALLVSTSCGSIDQSTPATPSGVPGSAIAEMQAARDGIHRFTERFNQEMASQDAANTVYSPLSIATAFAMLRAGAGDATAEQLDALFGYPASGAAPAYGDLLDAIGTTSEPPEPTDPGATRGSDEAPAPTIVALAQGLFVAEDLDLGGEFTETLAAHFEARPEQVDFASSDAVQALNDWASDNTAGRITEMFDQLDPATVAVLANATYMKAEWQVQFSENETSDEEFTRPGGATVTTPMMNKQNARVRHVETPGWTAIALPYRGDELVLWLALDPSDETVPPPAVTEAMLEELARGGTERSAQVALPRFRIDTTTGLLDTLDRIGLTDLGGLDAISPGFTLSDAVHRATITVDEAGTEAAAVTGLAGVTSMPPQSQITFRADQAFAFVLMHQPTGTPLFTGTITDPTG</sequence>
<reference evidence="5" key="1">
    <citation type="submission" date="2020-09" db="EMBL/GenBank/DDBJ databases">
        <title>Hoyosella lacisalsi sp. nov., a halotolerant actinobacterium isolated from soil of Lake Gudzhirganskoe.</title>
        <authorList>
            <person name="Yang Q."/>
            <person name="Guo P.Y."/>
            <person name="Liu S.W."/>
            <person name="Li F.N."/>
            <person name="Sun C.H."/>
        </authorList>
    </citation>
    <scope>NUCLEOTIDE SEQUENCE</scope>
    <source>
        <strain evidence="5">G463</strain>
    </source>
</reference>
<dbReference type="CDD" id="cd19590">
    <property type="entry name" value="serpin_thermopin-like"/>
    <property type="match status" value="1"/>
</dbReference>
<dbReference type="InterPro" id="IPR036186">
    <property type="entry name" value="Serpin_sf"/>
</dbReference>
<feature type="signal peptide" evidence="3">
    <location>
        <begin position="1"/>
        <end position="26"/>
    </location>
</feature>
<dbReference type="PANTHER" id="PTHR11461:SF342">
    <property type="entry name" value="SERINE PROTEASE INHIBITOR 28DC"/>
    <property type="match status" value="1"/>
</dbReference>
<dbReference type="InterPro" id="IPR023796">
    <property type="entry name" value="Serpin_dom"/>
</dbReference>
<evidence type="ECO:0000256" key="3">
    <source>
        <dbReference type="SAM" id="SignalP"/>
    </source>
</evidence>
<protein>
    <submittedName>
        <fullName evidence="5">Serpin family protein</fullName>
    </submittedName>
</protein>
<organism evidence="5 6">
    <name type="scientific">Lolliginicoccus lacisalsi</name>
    <dbReference type="NCBI Taxonomy" id="2742202"/>
    <lineage>
        <taxon>Bacteria</taxon>
        <taxon>Bacillati</taxon>
        <taxon>Actinomycetota</taxon>
        <taxon>Actinomycetes</taxon>
        <taxon>Mycobacteriales</taxon>
        <taxon>Hoyosellaceae</taxon>
        <taxon>Lolliginicoccus</taxon>
    </lineage>
</organism>
<gene>
    <name evidence="5" type="ORF">HT102_14920</name>
</gene>
<dbReference type="GO" id="GO:0005615">
    <property type="term" value="C:extracellular space"/>
    <property type="evidence" value="ECO:0007669"/>
    <property type="project" value="InterPro"/>
</dbReference>
<name>A0A927JEG6_9ACTN</name>
<dbReference type="Proteomes" id="UP000642993">
    <property type="component" value="Unassembled WGS sequence"/>
</dbReference>
<evidence type="ECO:0000256" key="2">
    <source>
        <dbReference type="SAM" id="MobiDB-lite"/>
    </source>
</evidence>
<feature type="domain" description="Serpin" evidence="4">
    <location>
        <begin position="57"/>
        <end position="421"/>
    </location>
</feature>
<dbReference type="EMBL" id="JACYWE010000010">
    <property type="protein sequence ID" value="MBD8507779.1"/>
    <property type="molecule type" value="Genomic_DNA"/>
</dbReference>
<keyword evidence="6" id="KW-1185">Reference proteome</keyword>
<feature type="region of interest" description="Disordered" evidence="2">
    <location>
        <begin position="120"/>
        <end position="140"/>
    </location>
</feature>
<dbReference type="InterPro" id="IPR042185">
    <property type="entry name" value="Serpin_sf_2"/>
</dbReference>
<dbReference type="RefSeq" id="WP_192040232.1">
    <property type="nucleotide sequence ID" value="NZ_JACYWE010000010.1"/>
</dbReference>
<proteinExistence type="inferred from homology"/>
<comment type="caution">
    <text evidence="5">The sequence shown here is derived from an EMBL/GenBank/DDBJ whole genome shotgun (WGS) entry which is preliminary data.</text>
</comment>
<evidence type="ECO:0000313" key="6">
    <source>
        <dbReference type="Proteomes" id="UP000642993"/>
    </source>
</evidence>